<dbReference type="Proteomes" id="UP000011668">
    <property type="component" value="Unassembled WGS sequence"/>
</dbReference>
<dbReference type="AlphaFoldDB" id="L8X2B9"/>
<gene>
    <name evidence="1" type="ORF">AG1IA_02728</name>
</gene>
<protein>
    <submittedName>
        <fullName evidence="1">Uncharacterized protein</fullName>
    </submittedName>
</protein>
<sequence length="64" mass="6844">MAIQDEVHWAEEARGYMAIDLQLVGALEVGGSGEDRNEKLQGRVVLLGQEKTDHHSAAGSGSQP</sequence>
<evidence type="ECO:0000313" key="1">
    <source>
        <dbReference type="EMBL" id="ELU43242.1"/>
    </source>
</evidence>
<dbReference type="EMBL" id="AFRT01000594">
    <property type="protein sequence ID" value="ELU43242.1"/>
    <property type="molecule type" value="Genomic_DNA"/>
</dbReference>
<evidence type="ECO:0000313" key="2">
    <source>
        <dbReference type="Proteomes" id="UP000011668"/>
    </source>
</evidence>
<proteinExistence type="predicted"/>
<reference evidence="1 2" key="1">
    <citation type="journal article" date="2013" name="Nat. Commun.">
        <title>The evolution and pathogenic mechanisms of the rice sheath blight pathogen.</title>
        <authorList>
            <person name="Zheng A."/>
            <person name="Lin R."/>
            <person name="Xu L."/>
            <person name="Qin P."/>
            <person name="Tang C."/>
            <person name="Ai P."/>
            <person name="Zhang D."/>
            <person name="Liu Y."/>
            <person name="Sun Z."/>
            <person name="Feng H."/>
            <person name="Wang Y."/>
            <person name="Chen Y."/>
            <person name="Liang X."/>
            <person name="Fu R."/>
            <person name="Li Q."/>
            <person name="Zhang J."/>
            <person name="Yu X."/>
            <person name="Xie Z."/>
            <person name="Ding L."/>
            <person name="Guan P."/>
            <person name="Tang J."/>
            <person name="Liang Y."/>
            <person name="Wang S."/>
            <person name="Deng Q."/>
            <person name="Li S."/>
            <person name="Zhu J."/>
            <person name="Wang L."/>
            <person name="Liu H."/>
            <person name="Li P."/>
        </authorList>
    </citation>
    <scope>NUCLEOTIDE SEQUENCE [LARGE SCALE GENOMIC DNA]</scope>
    <source>
        <strain evidence="2">AG-1 IA</strain>
    </source>
</reference>
<keyword evidence="2" id="KW-1185">Reference proteome</keyword>
<dbReference type="HOGENOM" id="CLU_2869213_0_0_1"/>
<comment type="caution">
    <text evidence="1">The sequence shown here is derived from an EMBL/GenBank/DDBJ whole genome shotgun (WGS) entry which is preliminary data.</text>
</comment>
<accession>L8X2B9</accession>
<organism evidence="1 2">
    <name type="scientific">Thanatephorus cucumeris (strain AG1-IA)</name>
    <name type="common">Rice sheath blight fungus</name>
    <name type="synonym">Rhizoctonia solani</name>
    <dbReference type="NCBI Taxonomy" id="983506"/>
    <lineage>
        <taxon>Eukaryota</taxon>
        <taxon>Fungi</taxon>
        <taxon>Dikarya</taxon>
        <taxon>Basidiomycota</taxon>
        <taxon>Agaricomycotina</taxon>
        <taxon>Agaricomycetes</taxon>
        <taxon>Cantharellales</taxon>
        <taxon>Ceratobasidiaceae</taxon>
        <taxon>Rhizoctonia</taxon>
        <taxon>Rhizoctonia solani AG-1</taxon>
    </lineage>
</organism>
<name>L8X2B9_THACA</name>